<sequence>MESIQGITDGDPPAPTPKPATTPEQPTITNGTCSPSTHPNIIIAGAGPAGLLLALLLTSPSPISPSSPTPSPPLPIKITILESYPSLDHRLRATQYGVPATRVFAQVPGLLPRIRAASIESFPQICWRRTRGSQRGATDPNNSSSDSNGTGERNDEAGPGKRTGEDHEILVTVDLSVIKDHEERMVILPLNKLTEIMYGMLTERKAVGQADVEILFEHEVLGVGQAIGDQHAEGKAWVDVRVKGDGSRKEHDRGEGGAGGGEVEHMKFEERIQRFEASYIIGCDGSRSAVRKSLFGHHWPGVTFDCHLSVQNVYYPGFETHNWTGGNYLIDPEYWGLIANRGKGGLWRVTYGDNTVGLTDAEYELRREKAFEVMLPGHPKAGEYKVEQTDHFRTHNRCVDSMRVGRVLLVGDAAHVNNPWGGYGCMSAVLDAGGLAQCLRGLLEGKAGEEILDLYAEVRREKFLQYVDRRSRMNYERVRNEDPGRVVREDKLMGILRGLEGDAEGTKEFLLKTSSIEYDFTQHYR</sequence>
<dbReference type="OrthoDB" id="10016252at2759"/>
<dbReference type="PANTHER" id="PTHR43004">
    <property type="entry name" value="TRK SYSTEM POTASSIUM UPTAKE PROTEIN"/>
    <property type="match status" value="1"/>
</dbReference>
<keyword evidence="2" id="KW-0285">Flavoprotein</keyword>
<dbReference type="GeneID" id="28735876"/>
<dbReference type="Gene3D" id="3.30.70.2450">
    <property type="match status" value="1"/>
</dbReference>
<accession>A0A0N0NJZ0</accession>
<evidence type="ECO:0000313" key="8">
    <source>
        <dbReference type="Proteomes" id="UP000038010"/>
    </source>
</evidence>
<dbReference type="STRING" id="1664694.A0A0N0NJZ0"/>
<dbReference type="PANTHER" id="PTHR43004:SF19">
    <property type="entry name" value="BINDING MONOOXYGENASE, PUTATIVE (JCVI)-RELATED"/>
    <property type="match status" value="1"/>
</dbReference>
<feature type="domain" description="FAD-binding" evidence="6">
    <location>
        <begin position="41"/>
        <end position="468"/>
    </location>
</feature>
<dbReference type="RefSeq" id="XP_017997504.1">
    <property type="nucleotide sequence ID" value="XM_018143996.1"/>
</dbReference>
<proteinExistence type="predicted"/>
<feature type="compositionally biased region" description="Basic and acidic residues" evidence="5">
    <location>
        <begin position="152"/>
        <end position="166"/>
    </location>
</feature>
<dbReference type="GO" id="GO:0071949">
    <property type="term" value="F:FAD binding"/>
    <property type="evidence" value="ECO:0007669"/>
    <property type="project" value="InterPro"/>
</dbReference>
<dbReference type="InterPro" id="IPR036188">
    <property type="entry name" value="FAD/NAD-bd_sf"/>
</dbReference>
<evidence type="ECO:0000256" key="2">
    <source>
        <dbReference type="ARBA" id="ARBA00022630"/>
    </source>
</evidence>
<feature type="region of interest" description="Disordered" evidence="5">
    <location>
        <begin position="1"/>
        <end position="35"/>
    </location>
</feature>
<name>A0A0N0NJZ0_9EURO</name>
<feature type="compositionally biased region" description="Polar residues" evidence="5">
    <location>
        <begin position="133"/>
        <end position="151"/>
    </location>
</feature>
<dbReference type="InterPro" id="IPR002938">
    <property type="entry name" value="FAD-bd"/>
</dbReference>
<organism evidence="7 8">
    <name type="scientific">Cyphellophora attinorum</name>
    <dbReference type="NCBI Taxonomy" id="1664694"/>
    <lineage>
        <taxon>Eukaryota</taxon>
        <taxon>Fungi</taxon>
        <taxon>Dikarya</taxon>
        <taxon>Ascomycota</taxon>
        <taxon>Pezizomycotina</taxon>
        <taxon>Eurotiomycetes</taxon>
        <taxon>Chaetothyriomycetidae</taxon>
        <taxon>Chaetothyriales</taxon>
        <taxon>Cyphellophoraceae</taxon>
        <taxon>Cyphellophora</taxon>
    </lineage>
</organism>
<dbReference type="GO" id="GO:0016709">
    <property type="term" value="F:oxidoreductase activity, acting on paired donors, with incorporation or reduction of molecular oxygen, NAD(P)H as one donor, and incorporation of one atom of oxygen"/>
    <property type="evidence" value="ECO:0007669"/>
    <property type="project" value="UniProtKB-ARBA"/>
</dbReference>
<keyword evidence="3" id="KW-0274">FAD</keyword>
<evidence type="ECO:0000256" key="4">
    <source>
        <dbReference type="ARBA" id="ARBA00023002"/>
    </source>
</evidence>
<evidence type="ECO:0000256" key="1">
    <source>
        <dbReference type="ARBA" id="ARBA00001974"/>
    </source>
</evidence>
<feature type="compositionally biased region" description="Basic and acidic residues" evidence="5">
    <location>
        <begin position="243"/>
        <end position="255"/>
    </location>
</feature>
<dbReference type="InterPro" id="IPR050641">
    <property type="entry name" value="RIFMO-like"/>
</dbReference>
<comment type="caution">
    <text evidence="7">The sequence shown here is derived from an EMBL/GenBank/DDBJ whole genome shotgun (WGS) entry which is preliminary data.</text>
</comment>
<feature type="region of interest" description="Disordered" evidence="5">
    <location>
        <begin position="130"/>
        <end position="166"/>
    </location>
</feature>
<comment type="cofactor">
    <cofactor evidence="1">
        <name>FAD</name>
        <dbReference type="ChEBI" id="CHEBI:57692"/>
    </cofactor>
</comment>
<keyword evidence="8" id="KW-1185">Reference proteome</keyword>
<keyword evidence="7" id="KW-0503">Monooxygenase</keyword>
<dbReference type="Gene3D" id="3.50.50.60">
    <property type="entry name" value="FAD/NAD(P)-binding domain"/>
    <property type="match status" value="1"/>
</dbReference>
<evidence type="ECO:0000256" key="3">
    <source>
        <dbReference type="ARBA" id="ARBA00022827"/>
    </source>
</evidence>
<dbReference type="VEuPathDB" id="FungiDB:AB675_3902"/>
<gene>
    <name evidence="7" type="ORF">AB675_3902</name>
</gene>
<protein>
    <submittedName>
        <fullName evidence="7">Para-nitrophenol 4-monooxygenase</fullName>
    </submittedName>
</protein>
<keyword evidence="4" id="KW-0560">Oxidoreductase</keyword>
<dbReference type="Pfam" id="PF01494">
    <property type="entry name" value="FAD_binding_3"/>
    <property type="match status" value="1"/>
</dbReference>
<evidence type="ECO:0000256" key="5">
    <source>
        <dbReference type="SAM" id="MobiDB-lite"/>
    </source>
</evidence>
<dbReference type="AlphaFoldDB" id="A0A0N0NJZ0"/>
<feature type="region of interest" description="Disordered" evidence="5">
    <location>
        <begin position="243"/>
        <end position="262"/>
    </location>
</feature>
<dbReference type="EMBL" id="LFJN01000023">
    <property type="protein sequence ID" value="KPI37541.1"/>
    <property type="molecule type" value="Genomic_DNA"/>
</dbReference>
<evidence type="ECO:0000313" key="7">
    <source>
        <dbReference type="EMBL" id="KPI37541.1"/>
    </source>
</evidence>
<dbReference type="SUPFAM" id="SSF51905">
    <property type="entry name" value="FAD/NAD(P)-binding domain"/>
    <property type="match status" value="1"/>
</dbReference>
<dbReference type="PRINTS" id="PR00420">
    <property type="entry name" value="RNGMNOXGNASE"/>
</dbReference>
<evidence type="ECO:0000259" key="6">
    <source>
        <dbReference type="Pfam" id="PF01494"/>
    </source>
</evidence>
<reference evidence="7 8" key="1">
    <citation type="submission" date="2015-06" db="EMBL/GenBank/DDBJ databases">
        <title>Draft genome of the ant-associated black yeast Phialophora attae CBS 131958.</title>
        <authorList>
            <person name="Moreno L.F."/>
            <person name="Stielow B.J."/>
            <person name="de Hoog S."/>
            <person name="Vicente V.A."/>
            <person name="Weiss V.A."/>
            <person name="de Vries M."/>
            <person name="Cruz L.M."/>
            <person name="Souza E.M."/>
        </authorList>
    </citation>
    <scope>NUCLEOTIDE SEQUENCE [LARGE SCALE GENOMIC DNA]</scope>
    <source>
        <strain evidence="7 8">CBS 131958</strain>
    </source>
</reference>
<dbReference type="Proteomes" id="UP000038010">
    <property type="component" value="Unassembled WGS sequence"/>
</dbReference>